<dbReference type="GeneID" id="95354277"/>
<organism evidence="2 3">
    <name type="scientific">Kitasatospora indigofera</name>
    <dbReference type="NCBI Taxonomy" id="67307"/>
    <lineage>
        <taxon>Bacteria</taxon>
        <taxon>Bacillati</taxon>
        <taxon>Actinomycetota</taxon>
        <taxon>Actinomycetes</taxon>
        <taxon>Kitasatosporales</taxon>
        <taxon>Streptomycetaceae</taxon>
        <taxon>Kitasatospora</taxon>
    </lineage>
</organism>
<dbReference type="GO" id="GO:0006950">
    <property type="term" value="P:response to stress"/>
    <property type="evidence" value="ECO:0007669"/>
    <property type="project" value="TreeGrafter"/>
</dbReference>
<accession>A0A919KV20</accession>
<dbReference type="InterPro" id="IPR036388">
    <property type="entry name" value="WH-like_DNA-bd_sf"/>
</dbReference>
<protein>
    <recommendedName>
        <fullName evidence="1">HTH marR-type domain-containing protein</fullName>
    </recommendedName>
</protein>
<dbReference type="InterPro" id="IPR000835">
    <property type="entry name" value="HTH_MarR-typ"/>
</dbReference>
<dbReference type="GO" id="GO:0003700">
    <property type="term" value="F:DNA-binding transcription factor activity"/>
    <property type="evidence" value="ECO:0007669"/>
    <property type="project" value="InterPro"/>
</dbReference>
<dbReference type="InterPro" id="IPR039422">
    <property type="entry name" value="MarR/SlyA-like"/>
</dbReference>
<evidence type="ECO:0000259" key="1">
    <source>
        <dbReference type="PROSITE" id="PS50995"/>
    </source>
</evidence>
<dbReference type="PROSITE" id="PS50995">
    <property type="entry name" value="HTH_MARR_2"/>
    <property type="match status" value="1"/>
</dbReference>
<dbReference type="Proteomes" id="UP000617734">
    <property type="component" value="Unassembled WGS sequence"/>
</dbReference>
<dbReference type="Pfam" id="PF12802">
    <property type="entry name" value="MarR_2"/>
    <property type="match status" value="1"/>
</dbReference>
<dbReference type="PANTHER" id="PTHR33164">
    <property type="entry name" value="TRANSCRIPTIONAL REGULATOR, MARR FAMILY"/>
    <property type="match status" value="1"/>
</dbReference>
<dbReference type="PANTHER" id="PTHR33164:SF103">
    <property type="entry name" value="REGULATORY PROTEIN MARR"/>
    <property type="match status" value="1"/>
</dbReference>
<proteinExistence type="predicted"/>
<dbReference type="SUPFAM" id="SSF46785">
    <property type="entry name" value="Winged helix' DNA-binding domain"/>
    <property type="match status" value="1"/>
</dbReference>
<dbReference type="SMART" id="SM00347">
    <property type="entry name" value="HTH_MARR"/>
    <property type="match status" value="1"/>
</dbReference>
<gene>
    <name evidence="2" type="ORF">GCM10018781_38730</name>
</gene>
<dbReference type="RefSeq" id="WP_190212108.1">
    <property type="nucleotide sequence ID" value="NZ_BNBO01000020.1"/>
</dbReference>
<dbReference type="Gene3D" id="1.10.10.10">
    <property type="entry name" value="Winged helix-like DNA-binding domain superfamily/Winged helix DNA-binding domain"/>
    <property type="match status" value="1"/>
</dbReference>
<dbReference type="InterPro" id="IPR036390">
    <property type="entry name" value="WH_DNA-bd_sf"/>
</dbReference>
<dbReference type="EMBL" id="BNBO01000020">
    <property type="protein sequence ID" value="GHH73708.1"/>
    <property type="molecule type" value="Genomic_DNA"/>
</dbReference>
<reference evidence="2" key="1">
    <citation type="journal article" date="2014" name="Int. J. Syst. Evol. Microbiol.">
        <title>Complete genome sequence of Corynebacterium casei LMG S-19264T (=DSM 44701T), isolated from a smear-ripened cheese.</title>
        <authorList>
            <consortium name="US DOE Joint Genome Institute (JGI-PGF)"/>
            <person name="Walter F."/>
            <person name="Albersmeier A."/>
            <person name="Kalinowski J."/>
            <person name="Ruckert C."/>
        </authorList>
    </citation>
    <scope>NUCLEOTIDE SEQUENCE</scope>
    <source>
        <strain evidence="2">JCM 4646</strain>
    </source>
</reference>
<dbReference type="AlphaFoldDB" id="A0A919KV20"/>
<evidence type="ECO:0000313" key="2">
    <source>
        <dbReference type="EMBL" id="GHH73708.1"/>
    </source>
</evidence>
<feature type="domain" description="HTH marR-type" evidence="1">
    <location>
        <begin position="7"/>
        <end position="139"/>
    </location>
</feature>
<comment type="caution">
    <text evidence="2">The sequence shown here is derived from an EMBL/GenBank/DDBJ whole genome shotgun (WGS) entry which is preliminary data.</text>
</comment>
<reference evidence="2" key="2">
    <citation type="submission" date="2020-09" db="EMBL/GenBank/DDBJ databases">
        <authorList>
            <person name="Sun Q."/>
            <person name="Ohkuma M."/>
        </authorList>
    </citation>
    <scope>NUCLEOTIDE SEQUENCE</scope>
    <source>
        <strain evidence="2">JCM 4646</strain>
    </source>
</reference>
<sequence>MNTRDVPAELTRLVWTLHRVLNQAGRPPAGEQVRPPAQVELLQLVRDEPGISVRDAAEALHMQPHNVSTLVTLLVRDGLLDRTPHPDDRRTAQLRPTRAMLGAGRQIDSNLHLGVANALADLPAESLDRISAALPDLWQLAEQLTPPRP</sequence>
<name>A0A919KV20_9ACTN</name>
<evidence type="ECO:0000313" key="3">
    <source>
        <dbReference type="Proteomes" id="UP000617734"/>
    </source>
</evidence>
<keyword evidence="3" id="KW-1185">Reference proteome</keyword>